<keyword evidence="1" id="KW-0732">Signal</keyword>
<gene>
    <name evidence="2" type="ORF">AABB29_11530</name>
</gene>
<organism evidence="2 3">
    <name type="scientific">Yoonia phaeophyticola</name>
    <dbReference type="NCBI Taxonomy" id="3137369"/>
    <lineage>
        <taxon>Bacteria</taxon>
        <taxon>Pseudomonadati</taxon>
        <taxon>Pseudomonadota</taxon>
        <taxon>Alphaproteobacteria</taxon>
        <taxon>Rhodobacterales</taxon>
        <taxon>Paracoccaceae</taxon>
        <taxon>Yoonia</taxon>
    </lineage>
</organism>
<name>A0ABZ2V4X0_9RHOB</name>
<reference evidence="3" key="1">
    <citation type="submission" date="2024-04" db="EMBL/GenBank/DDBJ databases">
        <title>Phylogenomic analyses of a clade within the roseobacter group suggest taxonomic reassignments of species of the genera Aestuariivita, Citreicella, Loktanella, Nautella, Pelagibaca, Ruegeria, Thalassobius, Thiobacimonas and Tropicibacter, and the proposal o.</title>
        <authorList>
            <person name="Jeon C.O."/>
        </authorList>
    </citation>
    <scope>NUCLEOTIDE SEQUENCE [LARGE SCALE GENOMIC DNA]</scope>
    <source>
        <strain evidence="3">BS5-3</strain>
    </source>
</reference>
<feature type="chain" id="PRO_5045585505" description="Outer membrane protein beta-barrel domain-containing protein" evidence="1">
    <location>
        <begin position="22"/>
        <end position="209"/>
    </location>
</feature>
<evidence type="ECO:0000313" key="2">
    <source>
        <dbReference type="EMBL" id="WZC47555.1"/>
    </source>
</evidence>
<protein>
    <recommendedName>
        <fullName evidence="4">Outer membrane protein beta-barrel domain-containing protein</fullName>
    </recommendedName>
</protein>
<evidence type="ECO:0000313" key="3">
    <source>
        <dbReference type="Proteomes" id="UP001440612"/>
    </source>
</evidence>
<dbReference type="RefSeq" id="WP_341365675.1">
    <property type="nucleotide sequence ID" value="NZ_CP150951.2"/>
</dbReference>
<evidence type="ECO:0008006" key="4">
    <source>
        <dbReference type="Google" id="ProtNLM"/>
    </source>
</evidence>
<proteinExistence type="predicted"/>
<feature type="signal peptide" evidence="1">
    <location>
        <begin position="1"/>
        <end position="21"/>
    </location>
</feature>
<accession>A0ABZ2V4X0</accession>
<keyword evidence="3" id="KW-1185">Reference proteome</keyword>
<sequence length="209" mass="22544">MTYRHMLLTMAAAGLIPGAVAAENLTFGTDLELEVDDTNSTLTLTPSLEYTSDIGIYIGADLSNEDSETDDYGVSTYVGYAGEFGLMSYDLYYGRYYLNETGDDGQEAIVTIGYPVFGGLSGSTALTSDLEETETITQGFAYALPASYELSGAYEFSEEGDDDSWDVGLSKTLTEAVSLDWRYYDSDAGPESFAMTVSFASDVAGWFDG</sequence>
<evidence type="ECO:0000256" key="1">
    <source>
        <dbReference type="SAM" id="SignalP"/>
    </source>
</evidence>
<dbReference type="EMBL" id="CP150951">
    <property type="protein sequence ID" value="WZC47555.1"/>
    <property type="molecule type" value="Genomic_DNA"/>
</dbReference>
<dbReference type="Proteomes" id="UP001440612">
    <property type="component" value="Chromosome"/>
</dbReference>